<dbReference type="AlphaFoldDB" id="A0A1Y2B8T7"/>
<keyword evidence="3" id="KW-1185">Reference proteome</keyword>
<evidence type="ECO:0000313" key="2">
    <source>
        <dbReference type="EMBL" id="ORY31258.1"/>
    </source>
</evidence>
<dbReference type="InParanoid" id="A0A1Y2B8T7"/>
<organism evidence="2 3">
    <name type="scientific">Naematelia encephala</name>
    <dbReference type="NCBI Taxonomy" id="71784"/>
    <lineage>
        <taxon>Eukaryota</taxon>
        <taxon>Fungi</taxon>
        <taxon>Dikarya</taxon>
        <taxon>Basidiomycota</taxon>
        <taxon>Agaricomycotina</taxon>
        <taxon>Tremellomycetes</taxon>
        <taxon>Tremellales</taxon>
        <taxon>Naemateliaceae</taxon>
        <taxon>Naematelia</taxon>
    </lineage>
</organism>
<evidence type="ECO:0000313" key="3">
    <source>
        <dbReference type="Proteomes" id="UP000193986"/>
    </source>
</evidence>
<accession>A0A1Y2B8T7</accession>
<feature type="compositionally biased region" description="Polar residues" evidence="1">
    <location>
        <begin position="164"/>
        <end position="174"/>
    </location>
</feature>
<gene>
    <name evidence="2" type="ORF">BCR39DRAFT_587588</name>
</gene>
<dbReference type="Proteomes" id="UP000193986">
    <property type="component" value="Unassembled WGS sequence"/>
</dbReference>
<reference evidence="2 3" key="1">
    <citation type="submission" date="2016-07" db="EMBL/GenBank/DDBJ databases">
        <title>Pervasive Adenine N6-methylation of Active Genes in Fungi.</title>
        <authorList>
            <consortium name="DOE Joint Genome Institute"/>
            <person name="Mondo S.J."/>
            <person name="Dannebaum R.O."/>
            <person name="Kuo R.C."/>
            <person name="Labutti K."/>
            <person name="Haridas S."/>
            <person name="Kuo A."/>
            <person name="Salamov A."/>
            <person name="Ahrendt S.R."/>
            <person name="Lipzen A."/>
            <person name="Sullivan W."/>
            <person name="Andreopoulos W.B."/>
            <person name="Clum A."/>
            <person name="Lindquist E."/>
            <person name="Daum C."/>
            <person name="Ramamoorthy G.K."/>
            <person name="Gryganskyi A."/>
            <person name="Culley D."/>
            <person name="Magnuson J.K."/>
            <person name="James T.Y."/>
            <person name="O'Malley M.A."/>
            <person name="Stajich J.E."/>
            <person name="Spatafora J.W."/>
            <person name="Visel A."/>
            <person name="Grigoriev I.V."/>
        </authorList>
    </citation>
    <scope>NUCLEOTIDE SEQUENCE [LARGE SCALE GENOMIC DNA]</scope>
    <source>
        <strain evidence="2 3">68-887.2</strain>
    </source>
</reference>
<dbReference type="EMBL" id="MCFC01000016">
    <property type="protein sequence ID" value="ORY31258.1"/>
    <property type="molecule type" value="Genomic_DNA"/>
</dbReference>
<evidence type="ECO:0000256" key="1">
    <source>
        <dbReference type="SAM" id="MobiDB-lite"/>
    </source>
</evidence>
<feature type="region of interest" description="Disordered" evidence="1">
    <location>
        <begin position="145"/>
        <end position="174"/>
    </location>
</feature>
<proteinExistence type="predicted"/>
<sequence>MSTESNGDPSNASGAAFSGVPSIVLSFTVPSELHPRGQIEVWLYGDPSSLPSNTNLNTSETVSGSEEEGIDLGTRELNTRFDQRLNELASGEFGDDPTELFFQAPPIVGEFIREAKSQTQLTKLVEHLISKCLWNKELYQESVDSRMRQLGGSDGESQDRMTGDSGTECNTSNG</sequence>
<protein>
    <submittedName>
        <fullName evidence="2">Uncharacterized protein</fullName>
    </submittedName>
</protein>
<name>A0A1Y2B8T7_9TREE</name>
<comment type="caution">
    <text evidence="2">The sequence shown here is derived from an EMBL/GenBank/DDBJ whole genome shotgun (WGS) entry which is preliminary data.</text>
</comment>